<reference evidence="2 3" key="2">
    <citation type="submission" date="2014-10" db="EMBL/GenBank/DDBJ databases">
        <title>Paracoccus sanguinis sp. nov., isolated from clinical specimens of New York State patients.</title>
        <authorList>
            <person name="Mingle L.A."/>
            <person name="Cole J.A."/>
            <person name="Lapierre P."/>
            <person name="Musser K.A."/>
        </authorList>
    </citation>
    <scope>NUCLEOTIDE SEQUENCE [LARGE SCALE GENOMIC DNA]</scope>
    <source>
        <strain evidence="2 3">5503</strain>
    </source>
</reference>
<dbReference type="Pfam" id="PF07332">
    <property type="entry name" value="Phage_holin_3_6"/>
    <property type="match status" value="1"/>
</dbReference>
<dbReference type="RefSeq" id="WP_036707859.1">
    <property type="nucleotide sequence ID" value="NZ_JRKQ01000015.1"/>
</dbReference>
<evidence type="ECO:0000313" key="3">
    <source>
        <dbReference type="Proteomes" id="UP000029858"/>
    </source>
</evidence>
<evidence type="ECO:0000313" key="2">
    <source>
        <dbReference type="EMBL" id="KGJ22941.1"/>
    </source>
</evidence>
<keyword evidence="1" id="KW-0812">Transmembrane</keyword>
<dbReference type="AlphaFoldDB" id="A0A099GJM5"/>
<feature type="transmembrane region" description="Helical" evidence="1">
    <location>
        <begin position="21"/>
        <end position="44"/>
    </location>
</feature>
<sequence>MFDYARNMQLALSDAGRRAGMKAAAGVVALIGAGFLLAALWTFLAYHLHWGSLGASLAIGLLFVIIGVVLISMSKTVKHPVPSTDELRAEVEARVSLATDAALEKARLKATEVVDNVEGRVATLVDDVSYRAAKFADDAEAKVQGFARDAEAKVQGFTRNVAGEAANRVGLTPQFLADTRDTLSRVKESNAATIPPLMGAFAVGVALASKLQSWRHRDDDEYDFVEADYDDDDRYDADGFYR</sequence>
<organism evidence="2 3">
    <name type="scientific">Paracoccus sanguinis</name>
    <dbReference type="NCBI Taxonomy" id="1545044"/>
    <lineage>
        <taxon>Bacteria</taxon>
        <taxon>Pseudomonadati</taxon>
        <taxon>Pseudomonadota</taxon>
        <taxon>Alphaproteobacteria</taxon>
        <taxon>Rhodobacterales</taxon>
        <taxon>Paracoccaceae</taxon>
        <taxon>Paracoccus</taxon>
    </lineage>
</organism>
<reference evidence="2 3" key="1">
    <citation type="submission" date="2014-09" db="EMBL/GenBank/DDBJ databases">
        <authorList>
            <person name="McGinnis J.M."/>
            <person name="Wolfgang W.J."/>
        </authorList>
    </citation>
    <scope>NUCLEOTIDE SEQUENCE [LARGE SCALE GENOMIC DNA]</scope>
    <source>
        <strain evidence="2 3">5503</strain>
    </source>
</reference>
<evidence type="ECO:0000256" key="1">
    <source>
        <dbReference type="SAM" id="Phobius"/>
    </source>
</evidence>
<keyword evidence="1" id="KW-1133">Transmembrane helix</keyword>
<feature type="transmembrane region" description="Helical" evidence="1">
    <location>
        <begin position="50"/>
        <end position="71"/>
    </location>
</feature>
<proteinExistence type="predicted"/>
<name>A0A099GJM5_9RHOB</name>
<protein>
    <recommendedName>
        <fullName evidence="4">Phage holin family protein</fullName>
    </recommendedName>
</protein>
<dbReference type="InterPro" id="IPR009937">
    <property type="entry name" value="Phage_holin_3_6"/>
</dbReference>
<comment type="caution">
    <text evidence="2">The sequence shown here is derived from an EMBL/GenBank/DDBJ whole genome shotgun (WGS) entry which is preliminary data.</text>
</comment>
<accession>A0A099GJM5</accession>
<keyword evidence="1" id="KW-0472">Membrane</keyword>
<evidence type="ECO:0008006" key="4">
    <source>
        <dbReference type="Google" id="ProtNLM"/>
    </source>
</evidence>
<gene>
    <name evidence="2" type="ORF">IX56_04955</name>
</gene>
<dbReference type="EMBL" id="JRKQ01000015">
    <property type="protein sequence ID" value="KGJ22941.1"/>
    <property type="molecule type" value="Genomic_DNA"/>
</dbReference>
<dbReference type="Proteomes" id="UP000029858">
    <property type="component" value="Unassembled WGS sequence"/>
</dbReference>